<proteinExistence type="predicted"/>
<organism evidence="1 2">
    <name type="scientific">Araneus ventricosus</name>
    <name type="common">Orbweaver spider</name>
    <name type="synonym">Epeira ventricosa</name>
    <dbReference type="NCBI Taxonomy" id="182803"/>
    <lineage>
        <taxon>Eukaryota</taxon>
        <taxon>Metazoa</taxon>
        <taxon>Ecdysozoa</taxon>
        <taxon>Arthropoda</taxon>
        <taxon>Chelicerata</taxon>
        <taxon>Arachnida</taxon>
        <taxon>Araneae</taxon>
        <taxon>Araneomorphae</taxon>
        <taxon>Entelegynae</taxon>
        <taxon>Araneoidea</taxon>
        <taxon>Araneidae</taxon>
        <taxon>Araneus</taxon>
    </lineage>
</organism>
<evidence type="ECO:0000313" key="2">
    <source>
        <dbReference type="Proteomes" id="UP000499080"/>
    </source>
</evidence>
<reference evidence="1 2" key="1">
    <citation type="journal article" date="2019" name="Sci. Rep.">
        <title>Orb-weaving spider Araneus ventricosus genome elucidates the spidroin gene catalogue.</title>
        <authorList>
            <person name="Kono N."/>
            <person name="Nakamura H."/>
            <person name="Ohtoshi R."/>
            <person name="Moran D.A.P."/>
            <person name="Shinohara A."/>
            <person name="Yoshida Y."/>
            <person name="Fujiwara M."/>
            <person name="Mori M."/>
            <person name="Tomita M."/>
            <person name="Arakawa K."/>
        </authorList>
    </citation>
    <scope>NUCLEOTIDE SEQUENCE [LARGE SCALE GENOMIC DNA]</scope>
</reference>
<accession>A0A4Y2GE72</accession>
<dbReference type="OrthoDB" id="8195485at2759"/>
<comment type="caution">
    <text evidence="1">The sequence shown here is derived from an EMBL/GenBank/DDBJ whole genome shotgun (WGS) entry which is preliminary data.</text>
</comment>
<dbReference type="Proteomes" id="UP000499080">
    <property type="component" value="Unassembled WGS sequence"/>
</dbReference>
<gene>
    <name evidence="1" type="ORF">AVEN_73865_1</name>
</gene>
<evidence type="ECO:0000313" key="1">
    <source>
        <dbReference type="EMBL" id="GBM51025.1"/>
    </source>
</evidence>
<keyword evidence="2" id="KW-1185">Reference proteome</keyword>
<dbReference type="AlphaFoldDB" id="A0A4Y2GE72"/>
<sequence length="98" mass="11411">MEQLRRCSKATSTQILLDDNRIATLNQERFLTDAKKTRLIALLTDKFKAVVICVKQAANGADALRQEEGRWSKGFFFIKQLGRYMQKQYFIPSCFFKL</sequence>
<dbReference type="EMBL" id="BGPR01177286">
    <property type="protein sequence ID" value="GBM51025.1"/>
    <property type="molecule type" value="Genomic_DNA"/>
</dbReference>
<name>A0A4Y2GE72_ARAVE</name>
<protein>
    <submittedName>
        <fullName evidence="1">Uncharacterized protein</fullName>
    </submittedName>
</protein>